<dbReference type="Proteomes" id="UP001152797">
    <property type="component" value="Unassembled WGS sequence"/>
</dbReference>
<dbReference type="Gene3D" id="3.40.50.300">
    <property type="entry name" value="P-loop containing nucleotide triphosphate hydrolases"/>
    <property type="match status" value="1"/>
</dbReference>
<dbReference type="Pfam" id="PF00005">
    <property type="entry name" value="ABC_tran"/>
    <property type="match status" value="1"/>
</dbReference>
<gene>
    <name evidence="2" type="ORF">C1SCF055_LOCUS21443</name>
</gene>
<dbReference type="AlphaFoldDB" id="A0A9P1CR65"/>
<dbReference type="GO" id="GO:0016887">
    <property type="term" value="F:ATP hydrolysis activity"/>
    <property type="evidence" value="ECO:0007669"/>
    <property type="project" value="InterPro"/>
</dbReference>
<dbReference type="EMBL" id="CAMXCT030002001">
    <property type="protein sequence ID" value="CAL4782138.1"/>
    <property type="molecule type" value="Genomic_DNA"/>
</dbReference>
<protein>
    <recommendedName>
        <fullName evidence="1">ABC transporter domain-containing protein</fullName>
    </recommendedName>
</protein>
<dbReference type="InterPro" id="IPR003439">
    <property type="entry name" value="ABC_transporter-like_ATP-bd"/>
</dbReference>
<dbReference type="InterPro" id="IPR027417">
    <property type="entry name" value="P-loop_NTPase"/>
</dbReference>
<dbReference type="EMBL" id="CAMXCT010002001">
    <property type="protein sequence ID" value="CAI3994826.1"/>
    <property type="molecule type" value="Genomic_DNA"/>
</dbReference>
<sequence>MYTASVGLQEFAEMMNWPERSLSTTEGKILHDTSEEIIFEQPLLPAAGEKSRELMVAVPSERVVHNDLRIELGRVWRVTSQRERTLESFMYQVSELKAPQEGRARRPQGIRIAFVPAIALHTPHATVLEELRADHHTEGMAEEFAQLFQLDPQTKLSDLQVGQRQSIAIVLAMFRNPEVLVLDRPLAFLTSRQRQKMLILLSLWQAGGIDALLQSLTGSELCIGDRRWPRTLITSSEALDSNELPSSLFKDIHTIDLDATMGPEQARCTFWSDMGLKLWPAEEAVQL</sequence>
<organism evidence="2">
    <name type="scientific">Cladocopium goreaui</name>
    <dbReference type="NCBI Taxonomy" id="2562237"/>
    <lineage>
        <taxon>Eukaryota</taxon>
        <taxon>Sar</taxon>
        <taxon>Alveolata</taxon>
        <taxon>Dinophyceae</taxon>
        <taxon>Suessiales</taxon>
        <taxon>Symbiodiniaceae</taxon>
        <taxon>Cladocopium</taxon>
    </lineage>
</organism>
<evidence type="ECO:0000313" key="2">
    <source>
        <dbReference type="EMBL" id="CAI3994826.1"/>
    </source>
</evidence>
<comment type="caution">
    <text evidence="2">The sequence shown here is derived from an EMBL/GenBank/DDBJ whole genome shotgun (WGS) entry which is preliminary data.</text>
</comment>
<reference evidence="3" key="2">
    <citation type="submission" date="2024-04" db="EMBL/GenBank/DDBJ databases">
        <authorList>
            <person name="Chen Y."/>
            <person name="Shah S."/>
            <person name="Dougan E. K."/>
            <person name="Thang M."/>
            <person name="Chan C."/>
        </authorList>
    </citation>
    <scope>NUCLEOTIDE SEQUENCE [LARGE SCALE GENOMIC DNA]</scope>
</reference>
<dbReference type="PROSITE" id="PS50893">
    <property type="entry name" value="ABC_TRANSPORTER_2"/>
    <property type="match status" value="1"/>
</dbReference>
<proteinExistence type="predicted"/>
<dbReference type="OrthoDB" id="417089at2759"/>
<evidence type="ECO:0000259" key="1">
    <source>
        <dbReference type="PROSITE" id="PS50893"/>
    </source>
</evidence>
<dbReference type="SUPFAM" id="SSF52540">
    <property type="entry name" value="P-loop containing nucleoside triphosphate hydrolases"/>
    <property type="match status" value="1"/>
</dbReference>
<evidence type="ECO:0000313" key="3">
    <source>
        <dbReference type="EMBL" id="CAL1148201.1"/>
    </source>
</evidence>
<reference evidence="2" key="1">
    <citation type="submission" date="2022-10" db="EMBL/GenBank/DDBJ databases">
        <authorList>
            <person name="Chen Y."/>
            <person name="Dougan E. K."/>
            <person name="Chan C."/>
            <person name="Rhodes N."/>
            <person name="Thang M."/>
        </authorList>
    </citation>
    <scope>NUCLEOTIDE SEQUENCE</scope>
</reference>
<dbReference type="EMBL" id="CAMXCT020002001">
    <property type="protein sequence ID" value="CAL1148201.1"/>
    <property type="molecule type" value="Genomic_DNA"/>
</dbReference>
<accession>A0A9P1CR65</accession>
<dbReference type="GO" id="GO:0005524">
    <property type="term" value="F:ATP binding"/>
    <property type="evidence" value="ECO:0007669"/>
    <property type="project" value="InterPro"/>
</dbReference>
<feature type="domain" description="ABC transporter" evidence="1">
    <location>
        <begin position="38"/>
        <end position="261"/>
    </location>
</feature>
<evidence type="ECO:0000313" key="4">
    <source>
        <dbReference type="Proteomes" id="UP001152797"/>
    </source>
</evidence>
<keyword evidence="4" id="KW-1185">Reference proteome</keyword>
<name>A0A9P1CR65_9DINO</name>